<evidence type="ECO:0000313" key="1">
    <source>
        <dbReference type="EMBL" id="GAI98597.1"/>
    </source>
</evidence>
<feature type="non-terminal residue" evidence="1">
    <location>
        <position position="1"/>
    </location>
</feature>
<comment type="caution">
    <text evidence="1">The sequence shown here is derived from an EMBL/GenBank/DDBJ whole genome shotgun (WGS) entry which is preliminary data.</text>
</comment>
<dbReference type="AlphaFoldDB" id="X1SZW2"/>
<proteinExistence type="predicted"/>
<organism evidence="1">
    <name type="scientific">marine sediment metagenome</name>
    <dbReference type="NCBI Taxonomy" id="412755"/>
    <lineage>
        <taxon>unclassified sequences</taxon>
        <taxon>metagenomes</taxon>
        <taxon>ecological metagenomes</taxon>
    </lineage>
</organism>
<dbReference type="InterPro" id="IPR029058">
    <property type="entry name" value="AB_hydrolase_fold"/>
</dbReference>
<dbReference type="Gene3D" id="3.40.50.1820">
    <property type="entry name" value="alpha/beta hydrolase"/>
    <property type="match status" value="1"/>
</dbReference>
<sequence length="189" mass="20567">ASIFRIHFKDEEGSLLESAKEVKLAIAKIKQLTGSPEVNVVTFSAGSSAALAYFVGIWDPENKQVVEEYADDIHELILTAPPLQGSPLARFVIDDLIPDSDFIQSLNQKLAVLSPDKREQITIYSGSSPSALQHKLFSYVILGKDDGIIYFPKFPGGGVKINDVAVGHGGCREDAETLGKIAEFLTDFE</sequence>
<dbReference type="EMBL" id="BARW01025020">
    <property type="protein sequence ID" value="GAI98597.1"/>
    <property type="molecule type" value="Genomic_DNA"/>
</dbReference>
<name>X1SZW2_9ZZZZ</name>
<reference evidence="1" key="1">
    <citation type="journal article" date="2014" name="Front. Microbiol.">
        <title>High frequency of phylogenetically diverse reductive dehalogenase-homologous genes in deep subseafloor sedimentary metagenomes.</title>
        <authorList>
            <person name="Kawai M."/>
            <person name="Futagami T."/>
            <person name="Toyoda A."/>
            <person name="Takaki Y."/>
            <person name="Nishi S."/>
            <person name="Hori S."/>
            <person name="Arai W."/>
            <person name="Tsubouchi T."/>
            <person name="Morono Y."/>
            <person name="Uchiyama I."/>
            <person name="Ito T."/>
            <person name="Fujiyama A."/>
            <person name="Inagaki F."/>
            <person name="Takami H."/>
        </authorList>
    </citation>
    <scope>NUCLEOTIDE SEQUENCE</scope>
    <source>
        <strain evidence="1">Expedition CK06-06</strain>
    </source>
</reference>
<protein>
    <submittedName>
        <fullName evidence="1">Uncharacterized protein</fullName>
    </submittedName>
</protein>
<gene>
    <name evidence="1" type="ORF">S12H4_41117</name>
</gene>
<accession>X1SZW2</accession>
<dbReference type="SUPFAM" id="SSF53474">
    <property type="entry name" value="alpha/beta-Hydrolases"/>
    <property type="match status" value="1"/>
</dbReference>